<evidence type="ECO:0000313" key="4">
    <source>
        <dbReference type="Proteomes" id="UP000004263"/>
    </source>
</evidence>
<comment type="caution">
    <text evidence="3">The sequence shown here is derived from an EMBL/GenBank/DDBJ whole genome shotgun (WGS) entry which is preliminary data.</text>
</comment>
<dbReference type="HOGENOM" id="CLU_2230771_0_0_6"/>
<feature type="region of interest" description="Disordered" evidence="1">
    <location>
        <begin position="60"/>
        <end position="87"/>
    </location>
</feature>
<evidence type="ECO:0000259" key="2">
    <source>
        <dbReference type="Pfam" id="PF20661"/>
    </source>
</evidence>
<dbReference type="RefSeq" id="WP_007016938.1">
    <property type="nucleotide sequence ID" value="NZ_CH724113.1"/>
</dbReference>
<reference evidence="3 4" key="1">
    <citation type="submission" date="2006-03" db="EMBL/GenBank/DDBJ databases">
        <authorList>
            <person name="Pinhassi J."/>
            <person name="Pedros-Alio C."/>
            <person name="Ferriera S."/>
            <person name="Johnson J."/>
            <person name="Kravitz S."/>
            <person name="Halpern A."/>
            <person name="Remington K."/>
            <person name="Beeson K."/>
            <person name="Tran B."/>
            <person name="Rogers Y.-H."/>
            <person name="Friedman R."/>
            <person name="Venter J.C."/>
        </authorList>
    </citation>
    <scope>NUCLEOTIDE SEQUENCE [LARGE SCALE GENOMIC DNA]</scope>
    <source>
        <strain evidence="3 4">RED65</strain>
    </source>
</reference>
<dbReference type="Proteomes" id="UP000004263">
    <property type="component" value="Unassembled WGS sequence"/>
</dbReference>
<proteinExistence type="predicted"/>
<dbReference type="OrthoDB" id="6077921at2"/>
<organism evidence="3 4">
    <name type="scientific">Bermanella marisrubri</name>
    <dbReference type="NCBI Taxonomy" id="207949"/>
    <lineage>
        <taxon>Bacteria</taxon>
        <taxon>Pseudomonadati</taxon>
        <taxon>Pseudomonadota</taxon>
        <taxon>Gammaproteobacteria</taxon>
        <taxon>Oceanospirillales</taxon>
        <taxon>Oceanospirillaceae</taxon>
        <taxon>Bermanella</taxon>
    </lineage>
</organism>
<keyword evidence="4" id="KW-1185">Reference proteome</keyword>
<dbReference type="EMBL" id="AAQH01000001">
    <property type="protein sequence ID" value="EAT13517.1"/>
    <property type="molecule type" value="Genomic_DNA"/>
</dbReference>
<dbReference type="Pfam" id="PF20661">
    <property type="entry name" value="SutA-RBD"/>
    <property type="match status" value="1"/>
</dbReference>
<dbReference type="InterPro" id="IPR049191">
    <property type="entry name" value="SutA_RBD"/>
</dbReference>
<feature type="domain" description="Transcriptional regulator SutA RNAP-binding" evidence="2">
    <location>
        <begin position="5"/>
        <end position="38"/>
    </location>
</feature>
<sequence length="104" mass="12190">MKKLPSKKQRRAQLDKEIENYLNHGGQIDKVPQGTSGRENPEAALLPVLFAEKAHLRTDARPALQQLDTRKNKKKLPPRHKARRKKKPIYDDFGEILRWVWDDK</sequence>
<protein>
    <recommendedName>
        <fullName evidence="2">Transcriptional regulator SutA RNAP-binding domain-containing protein</fullName>
    </recommendedName>
</protein>
<evidence type="ECO:0000313" key="3">
    <source>
        <dbReference type="EMBL" id="EAT13517.1"/>
    </source>
</evidence>
<feature type="compositionally biased region" description="Basic residues" evidence="1">
    <location>
        <begin position="71"/>
        <end position="87"/>
    </location>
</feature>
<name>Q1N6S5_9GAMM</name>
<accession>Q1N6S5</accession>
<dbReference type="AlphaFoldDB" id="Q1N6S5"/>
<dbReference type="STRING" id="207949.RED65_09004"/>
<gene>
    <name evidence="3" type="ORF">RED65_09004</name>
</gene>
<evidence type="ECO:0000256" key="1">
    <source>
        <dbReference type="SAM" id="MobiDB-lite"/>
    </source>
</evidence>